<organism evidence="2 3">
    <name type="scientific">Lacrimispora amygdalina</name>
    <dbReference type="NCBI Taxonomy" id="253257"/>
    <lineage>
        <taxon>Bacteria</taxon>
        <taxon>Bacillati</taxon>
        <taxon>Bacillota</taxon>
        <taxon>Clostridia</taxon>
        <taxon>Lachnospirales</taxon>
        <taxon>Lachnospiraceae</taxon>
        <taxon>Lacrimispora</taxon>
    </lineage>
</organism>
<feature type="transmembrane region" description="Helical" evidence="1">
    <location>
        <begin position="59"/>
        <end position="79"/>
    </location>
</feature>
<name>A0ABQ5M400_9FIRM</name>
<dbReference type="Proteomes" id="UP001419084">
    <property type="component" value="Unassembled WGS sequence"/>
</dbReference>
<feature type="transmembrane region" description="Helical" evidence="1">
    <location>
        <begin position="86"/>
        <end position="104"/>
    </location>
</feature>
<keyword evidence="3" id="KW-1185">Reference proteome</keyword>
<keyword evidence="1" id="KW-1133">Transmembrane helix</keyword>
<evidence type="ECO:0000313" key="2">
    <source>
        <dbReference type="EMBL" id="GLB29673.1"/>
    </source>
</evidence>
<reference evidence="2 3" key="1">
    <citation type="journal article" date="2024" name="Int. J. Syst. Evol. Microbiol.">
        <title>Lacrimispora brassicae sp. nov. isolated from fermented cabbage, and proposal of Clostridium indicum Gundawar et al. 2019 and Clostridium methoxybenzovorans Mechichi et al. 1999 as heterotypic synonyms of Lacrimispora amygdalina (Parshina et al. 2003) Haas and Blanchard 2020 and Lacrimispora indolis (McClung and McCoy 1957) Haas and Blanchard 2020, respectively.</title>
        <authorList>
            <person name="Kobayashi H."/>
            <person name="Tanizawa Y."/>
            <person name="Sakamoto M."/>
            <person name="Ohkuma M."/>
            <person name="Tohno M."/>
        </authorList>
    </citation>
    <scope>NUCLEOTIDE SEQUENCE [LARGE SCALE GENOMIC DNA]</scope>
    <source>
        <strain evidence="2 3">DSM 12857</strain>
    </source>
</reference>
<keyword evidence="1" id="KW-0812">Transmembrane</keyword>
<proteinExistence type="predicted"/>
<feature type="transmembrane region" description="Helical" evidence="1">
    <location>
        <begin position="116"/>
        <end position="138"/>
    </location>
</feature>
<dbReference type="RefSeq" id="WP_346065000.1">
    <property type="nucleotide sequence ID" value="NZ_BRPJ01000030.1"/>
</dbReference>
<evidence type="ECO:0000256" key="1">
    <source>
        <dbReference type="SAM" id="Phobius"/>
    </source>
</evidence>
<accession>A0ABQ5M400</accession>
<dbReference type="EMBL" id="BRPJ01000030">
    <property type="protein sequence ID" value="GLB29673.1"/>
    <property type="molecule type" value="Genomic_DNA"/>
</dbReference>
<comment type="caution">
    <text evidence="2">The sequence shown here is derived from an EMBL/GenBank/DDBJ whole genome shotgun (WGS) entry which is preliminary data.</text>
</comment>
<keyword evidence="1" id="KW-0472">Membrane</keyword>
<sequence>MFDKIDLLLFTIVGYIGMRINNKETKYKIKIPHRIIKIVFPLLNKQHGDRVDLVSFLEAAYLIIACIVYYIVIIFKIASVDLAKQIWVGMLIGTTLIGLGWVFIRDSSNTNIVFFIQLRIFGIGIILCGIIITIFYLAEIISGIFN</sequence>
<protein>
    <submittedName>
        <fullName evidence="2">Uncharacterized protein</fullName>
    </submittedName>
</protein>
<evidence type="ECO:0000313" key="3">
    <source>
        <dbReference type="Proteomes" id="UP001419084"/>
    </source>
</evidence>
<gene>
    <name evidence="2" type="ORF">LAD12857_15960</name>
</gene>